<dbReference type="AlphaFoldDB" id="A0A803SRX6"/>
<dbReference type="SUPFAM" id="SSF56219">
    <property type="entry name" value="DNase I-like"/>
    <property type="match status" value="1"/>
</dbReference>
<dbReference type="PANTHER" id="PTHR31635:SF196">
    <property type="entry name" value="REVERSE TRANSCRIPTASE DOMAIN-CONTAINING PROTEIN-RELATED"/>
    <property type="match status" value="1"/>
</dbReference>
<dbReference type="Ensembl" id="ENSACAT00000052146.1">
    <property type="protein sequence ID" value="ENSACAP00000025716.1"/>
    <property type="gene ID" value="ENSACAG00000041311.1"/>
</dbReference>
<sequence length="1250" mass="148592">MDWSLRCYSNNVNGLNCPQKRNKIFSQLKKQKYDVIALQESHISQRFVALLSQKALGKEYYSAPPDKKKGVVIYVKNNIPSELAFKDTEGRIVAIQIERGGHRLLICNIYSPNGSKGKFVKKLRELIGEQKFDDLILLGDFNGVIDNKIDRQIQSKKKGQENLGQLPQSFINLKKEYDLVDIWRLYHGTEKDYTYFSSRHNNWSRIDMIWSTKTISTKISKISILPRKDTDHCPLELKLNYKPGMKKWRLNENLLQKEEDIEKNKKLLKEYFLFNTTADVDDGIIWDASKAVMRGNFIQQNAIKNKLRNQKSLEIHKAIELAEKNLKKNPKNSKLGQELDYLNKQRQQLEMEQRAKELKFVKQYHFQNANKPGKWLTRTLRRKRQEQWITQIKDGTKVYTSEKEIMDQFSKYFGNLYKSDHINREEVMLYLGRQKIQRLTDDQREMLNKDITHKEIDIAIRKLDPNKAPGPDGLTPIYYKRLKDDLIPHLQKVMNNALHQKQIPKSWKEANIILLPKDNSDPNNIKNYRPISLLNTDYKIFALIIAERLKLYLTNWIKEKQSGFLPDRSIKNNVRSLVNIIEYYEKHNQKEVAIMTVDVEKAFDRINWDLFKMLMREMDIGYNFMNAIQAIYEDQTANIWVNGQSSNKIRVEKGTRQGCPLFPLIFVMSLELLLNNLRDDDNLKGLKIGKETYKLRAFADDLVCIIEDPLNNIKKWLREIEDFGKISGFRINKDKSMILTKNVSKERQSQISDITGMKTPTKIKYLGIYLTTKNSQLLQNNYINKWKEIKNNLKNWSSLKLSLLGRIAVIKSNVLPKMIYLSQNLPIIRNQKLFKEWNKDISKFIWNNKKPRINYTNLTDAKNRGGLGLPNLALYSEACGLDWVRDWINLSNKKMLTLEGHDLRAGWHAYLWYNKAPIEKIFGNHFIRSALLKIWNKYKQRIYNKTPLWVSSMEARQRRELGWNTWPTYRDILEKEGREIKLKSQEELKLKYGNLTWLLYYQLKESFNKDKIQGFEDKVTPWDVILDKGKRKIAKIYKFLLEWSTEKEQIKECMTNWARDLGRTILLEEWELLWGKKLNYTYAYELKENWWKMFYRWHLTPKRISKFTKGKKIKCWKCGRGEGSYLHMWWSCEKVKPYWREIHDKCQKNLKIKIPLLPEFFLLGMTNNQWGKNEDKIFTHLTTAARLVLARLWKQKLIPKVEEWIKRIWDIMNMDYLTFLLSTTQNKPKKGIDWTLVKDWMKKEKVRILL</sequence>
<dbReference type="InterPro" id="IPR005135">
    <property type="entry name" value="Endo/exonuclease/phosphatase"/>
</dbReference>
<proteinExistence type="predicted"/>
<reference evidence="3 4" key="1">
    <citation type="submission" date="2009-12" db="EMBL/GenBank/DDBJ databases">
        <title>The Genome Sequence of Anolis carolinensis (Green Anole Lizard).</title>
        <authorList>
            <consortium name="The Genome Sequencing Platform"/>
            <person name="Di Palma F."/>
            <person name="Alfoldi J."/>
            <person name="Heiman D."/>
            <person name="Young S."/>
            <person name="Grabherr M."/>
            <person name="Johnson J."/>
            <person name="Lander E.S."/>
            <person name="Lindblad-Toh K."/>
        </authorList>
    </citation>
    <scope>NUCLEOTIDE SEQUENCE [LARGE SCALE GENOMIC DNA]</scope>
    <source>
        <strain evidence="3 4">JBL SC #1</strain>
    </source>
</reference>
<dbReference type="GO" id="GO:0003824">
    <property type="term" value="F:catalytic activity"/>
    <property type="evidence" value="ECO:0007669"/>
    <property type="project" value="InterPro"/>
</dbReference>
<name>A0A803SRX6_ANOCA</name>
<dbReference type="InterPro" id="IPR036691">
    <property type="entry name" value="Endo/exonu/phosph_ase_sf"/>
</dbReference>
<protein>
    <recommendedName>
        <fullName evidence="2">Reverse transcriptase domain-containing protein</fullName>
    </recommendedName>
</protein>
<dbReference type="Gene3D" id="3.60.10.10">
    <property type="entry name" value="Endonuclease/exonuclease/phosphatase"/>
    <property type="match status" value="1"/>
</dbReference>
<dbReference type="CDD" id="cd01650">
    <property type="entry name" value="RT_nLTR_like"/>
    <property type="match status" value="1"/>
</dbReference>
<keyword evidence="4" id="KW-1185">Reference proteome</keyword>
<dbReference type="GeneTree" id="ENSGT01150000286916"/>
<evidence type="ECO:0000313" key="3">
    <source>
        <dbReference type="Ensembl" id="ENSACAP00000025716.1"/>
    </source>
</evidence>
<reference evidence="3" key="2">
    <citation type="submission" date="2025-08" db="UniProtKB">
        <authorList>
            <consortium name="Ensembl"/>
        </authorList>
    </citation>
    <scope>IDENTIFICATION</scope>
</reference>
<dbReference type="Pfam" id="PF03372">
    <property type="entry name" value="Exo_endo_phos"/>
    <property type="match status" value="1"/>
</dbReference>
<reference evidence="3" key="3">
    <citation type="submission" date="2025-09" db="UniProtKB">
        <authorList>
            <consortium name="Ensembl"/>
        </authorList>
    </citation>
    <scope>IDENTIFICATION</scope>
</reference>
<evidence type="ECO:0000313" key="4">
    <source>
        <dbReference type="Proteomes" id="UP000001646"/>
    </source>
</evidence>
<accession>A0A803SRX6</accession>
<dbReference type="Proteomes" id="UP000001646">
    <property type="component" value="Chromosome 3"/>
</dbReference>
<dbReference type="InterPro" id="IPR000477">
    <property type="entry name" value="RT_dom"/>
</dbReference>
<feature type="domain" description="Reverse transcriptase" evidence="2">
    <location>
        <begin position="496"/>
        <end position="770"/>
    </location>
</feature>
<keyword evidence="1" id="KW-0175">Coiled coil</keyword>
<dbReference type="PROSITE" id="PS50878">
    <property type="entry name" value="RT_POL"/>
    <property type="match status" value="1"/>
</dbReference>
<evidence type="ECO:0000256" key="1">
    <source>
        <dbReference type="SAM" id="Coils"/>
    </source>
</evidence>
<organism evidence="3 4">
    <name type="scientific">Anolis carolinensis</name>
    <name type="common">Green anole</name>
    <name type="synonym">American chameleon</name>
    <dbReference type="NCBI Taxonomy" id="28377"/>
    <lineage>
        <taxon>Eukaryota</taxon>
        <taxon>Metazoa</taxon>
        <taxon>Chordata</taxon>
        <taxon>Craniata</taxon>
        <taxon>Vertebrata</taxon>
        <taxon>Euteleostomi</taxon>
        <taxon>Lepidosauria</taxon>
        <taxon>Squamata</taxon>
        <taxon>Bifurcata</taxon>
        <taxon>Unidentata</taxon>
        <taxon>Episquamata</taxon>
        <taxon>Toxicofera</taxon>
        <taxon>Iguania</taxon>
        <taxon>Dactyloidae</taxon>
        <taxon>Anolis</taxon>
    </lineage>
</organism>
<dbReference type="InterPro" id="IPR043502">
    <property type="entry name" value="DNA/RNA_pol_sf"/>
</dbReference>
<dbReference type="InParanoid" id="A0A803SRX6"/>
<evidence type="ECO:0000259" key="2">
    <source>
        <dbReference type="PROSITE" id="PS50878"/>
    </source>
</evidence>
<feature type="coiled-coil region" evidence="1">
    <location>
        <begin position="332"/>
        <end position="359"/>
    </location>
</feature>
<dbReference type="CDD" id="cd09076">
    <property type="entry name" value="L1-EN"/>
    <property type="match status" value="1"/>
</dbReference>
<dbReference type="SUPFAM" id="SSF56672">
    <property type="entry name" value="DNA/RNA polymerases"/>
    <property type="match status" value="1"/>
</dbReference>
<dbReference type="Pfam" id="PF00078">
    <property type="entry name" value="RVT_1"/>
    <property type="match status" value="1"/>
</dbReference>
<dbReference type="PANTHER" id="PTHR31635">
    <property type="entry name" value="REVERSE TRANSCRIPTASE DOMAIN-CONTAINING PROTEIN-RELATED"/>
    <property type="match status" value="1"/>
</dbReference>